<keyword evidence="3" id="KW-1185">Reference proteome</keyword>
<comment type="caution">
    <text evidence="2">The sequence shown here is derived from an EMBL/GenBank/DDBJ whole genome shotgun (WGS) entry which is preliminary data.</text>
</comment>
<evidence type="ECO:0000313" key="2">
    <source>
        <dbReference type="EMBL" id="KAF6171894.1"/>
    </source>
</evidence>
<protein>
    <recommendedName>
        <fullName evidence="1">hAT-like transposase RNase-H fold domain-containing protein</fullName>
    </recommendedName>
</protein>
<dbReference type="EMBL" id="JACGCM010000452">
    <property type="protein sequence ID" value="KAF6171894.1"/>
    <property type="molecule type" value="Genomic_DNA"/>
</dbReference>
<dbReference type="Pfam" id="PF14372">
    <property type="entry name" value="hAT-like_RNase-H"/>
    <property type="match status" value="1"/>
</dbReference>
<accession>A0A7J7NY81</accession>
<name>A0A7J7NY81_9MAGN</name>
<evidence type="ECO:0000313" key="3">
    <source>
        <dbReference type="Proteomes" id="UP000541444"/>
    </source>
</evidence>
<dbReference type="InterPro" id="IPR012337">
    <property type="entry name" value="RNaseH-like_sf"/>
</dbReference>
<dbReference type="AlphaFoldDB" id="A0A7J7NY81"/>
<dbReference type="SUPFAM" id="SSF53098">
    <property type="entry name" value="Ribonuclease H-like"/>
    <property type="match status" value="1"/>
</dbReference>
<dbReference type="PANTHER" id="PTHR23272">
    <property type="entry name" value="BED FINGER-RELATED"/>
    <property type="match status" value="1"/>
</dbReference>
<dbReference type="GO" id="GO:0003677">
    <property type="term" value="F:DNA binding"/>
    <property type="evidence" value="ECO:0007669"/>
    <property type="project" value="InterPro"/>
</dbReference>
<organism evidence="2 3">
    <name type="scientific">Kingdonia uniflora</name>
    <dbReference type="NCBI Taxonomy" id="39325"/>
    <lineage>
        <taxon>Eukaryota</taxon>
        <taxon>Viridiplantae</taxon>
        <taxon>Streptophyta</taxon>
        <taxon>Embryophyta</taxon>
        <taxon>Tracheophyta</taxon>
        <taxon>Spermatophyta</taxon>
        <taxon>Magnoliopsida</taxon>
        <taxon>Ranunculales</taxon>
        <taxon>Circaeasteraceae</taxon>
        <taxon>Kingdonia</taxon>
    </lineage>
</organism>
<proteinExistence type="predicted"/>
<evidence type="ECO:0000259" key="1">
    <source>
        <dbReference type="Pfam" id="PF14372"/>
    </source>
</evidence>
<dbReference type="Proteomes" id="UP000541444">
    <property type="component" value="Unassembled WGS sequence"/>
</dbReference>
<dbReference type="PANTHER" id="PTHR23272:SF161">
    <property type="entry name" value="ZINC FINGER BED DOMAIN-CONTAINING PROTEIN RICESLEEPER 1-LIKE"/>
    <property type="match status" value="1"/>
</dbReference>
<feature type="domain" description="hAT-like transposase RNase-H fold" evidence="1">
    <location>
        <begin position="115"/>
        <end position="214"/>
    </location>
</feature>
<dbReference type="InterPro" id="IPR025525">
    <property type="entry name" value="hAT-like_transposase_RNase-H"/>
</dbReference>
<gene>
    <name evidence="2" type="ORF">GIB67_011791</name>
</gene>
<dbReference type="OrthoDB" id="1937726at2759"/>
<reference evidence="2 3" key="1">
    <citation type="journal article" date="2020" name="IScience">
        <title>Genome Sequencing of the Endangered Kingdonia uniflora (Circaeasteraceae, Ranunculales) Reveals Potential Mechanisms of Evolutionary Specialization.</title>
        <authorList>
            <person name="Sun Y."/>
            <person name="Deng T."/>
            <person name="Zhang A."/>
            <person name="Moore M.J."/>
            <person name="Landis J.B."/>
            <person name="Lin N."/>
            <person name="Zhang H."/>
            <person name="Zhang X."/>
            <person name="Huang J."/>
            <person name="Zhang X."/>
            <person name="Sun H."/>
            <person name="Wang H."/>
        </authorList>
    </citation>
    <scope>NUCLEOTIDE SEQUENCE [LARGE SCALE GENOMIC DNA]</scope>
    <source>
        <strain evidence="2">TB1705</strain>
        <tissue evidence="2">Leaf</tissue>
    </source>
</reference>
<sequence>MEGDHTGDDISKVVMDCLLEWNIDKKLSIITIDNASSNDSMTTKLKVNHNREDLLMLGEQIFHVRCKAHIINLIVKDGLSVHGATLHKIWDSCIYVKKTPQRKLKWKNAIDQTISATKYPTANIYFYEVCEIHLSLLEWLQSSNATIKSMAMCMMEKFKKYWSCSSMVLAIVVVLDLRFNIKFVHYYYDLIYHNEAYMHAAKVRTALEEIYNAYVLEPTSHLSTSQVSSSRVGGKQLSSYALNSDTSKAKRVKNWYLQEGLDALGNKSELEQYLDEPIFSQNELQILD</sequence>